<sequence length="110" mass="11812">MKRPGLLYGALRVGLFAVVFTVLMLVGLDWWLSAPIAAIVGLCIAYVFFGRLRDAAAAEFRARREKPPVDDDEDAEDALATPRAPGSAPSEGDRGGEAQPERQSGDGREP</sequence>
<dbReference type="InterPro" id="IPR025323">
    <property type="entry name" value="DUF4229"/>
</dbReference>
<keyword evidence="2" id="KW-1133">Transmembrane helix</keyword>
<dbReference type="EMBL" id="PGFF01000001">
    <property type="protein sequence ID" value="PJJ70926.1"/>
    <property type="molecule type" value="Genomic_DNA"/>
</dbReference>
<organism evidence="3 4">
    <name type="scientific">Diaminobutyricimonas aerilata</name>
    <dbReference type="NCBI Taxonomy" id="1162967"/>
    <lineage>
        <taxon>Bacteria</taxon>
        <taxon>Bacillati</taxon>
        <taxon>Actinomycetota</taxon>
        <taxon>Actinomycetes</taxon>
        <taxon>Micrococcales</taxon>
        <taxon>Microbacteriaceae</taxon>
        <taxon>Diaminobutyricimonas</taxon>
    </lineage>
</organism>
<gene>
    <name evidence="3" type="ORF">CLV46_0455</name>
</gene>
<dbReference type="Pfam" id="PF14012">
    <property type="entry name" value="DUF4229"/>
    <property type="match status" value="1"/>
</dbReference>
<evidence type="ECO:0000256" key="1">
    <source>
        <dbReference type="SAM" id="MobiDB-lite"/>
    </source>
</evidence>
<feature type="region of interest" description="Disordered" evidence="1">
    <location>
        <begin position="61"/>
        <end position="110"/>
    </location>
</feature>
<feature type="compositionally biased region" description="Basic and acidic residues" evidence="1">
    <location>
        <begin position="91"/>
        <end position="110"/>
    </location>
</feature>
<protein>
    <submittedName>
        <fullName evidence="3">Uncharacterized protein DUF4229</fullName>
    </submittedName>
</protein>
<dbReference type="AlphaFoldDB" id="A0A2M9CG62"/>
<keyword evidence="2" id="KW-0812">Transmembrane</keyword>
<keyword evidence="4" id="KW-1185">Reference proteome</keyword>
<name>A0A2M9CG62_9MICO</name>
<dbReference type="RefSeq" id="WP_100363293.1">
    <property type="nucleotide sequence ID" value="NZ_PGFF01000001.1"/>
</dbReference>
<evidence type="ECO:0000313" key="3">
    <source>
        <dbReference type="EMBL" id="PJJ70926.1"/>
    </source>
</evidence>
<feature type="transmembrane region" description="Helical" evidence="2">
    <location>
        <begin position="32"/>
        <end position="49"/>
    </location>
</feature>
<keyword evidence="2" id="KW-0472">Membrane</keyword>
<dbReference type="OrthoDB" id="5120071at2"/>
<proteinExistence type="predicted"/>
<feature type="transmembrane region" description="Helical" evidence="2">
    <location>
        <begin position="7"/>
        <end position="26"/>
    </location>
</feature>
<evidence type="ECO:0000313" key="4">
    <source>
        <dbReference type="Proteomes" id="UP000228758"/>
    </source>
</evidence>
<comment type="caution">
    <text evidence="3">The sequence shown here is derived from an EMBL/GenBank/DDBJ whole genome shotgun (WGS) entry which is preliminary data.</text>
</comment>
<evidence type="ECO:0000256" key="2">
    <source>
        <dbReference type="SAM" id="Phobius"/>
    </source>
</evidence>
<accession>A0A2M9CG62</accession>
<dbReference type="Proteomes" id="UP000228758">
    <property type="component" value="Unassembled WGS sequence"/>
</dbReference>
<reference evidence="3 4" key="1">
    <citation type="submission" date="2017-11" db="EMBL/GenBank/DDBJ databases">
        <title>Genomic Encyclopedia of Archaeal and Bacterial Type Strains, Phase II (KMG-II): From Individual Species to Whole Genera.</title>
        <authorList>
            <person name="Goeker M."/>
        </authorList>
    </citation>
    <scope>NUCLEOTIDE SEQUENCE [LARGE SCALE GENOMIC DNA]</scope>
    <source>
        <strain evidence="3 4">DSM 27393</strain>
    </source>
</reference>